<keyword evidence="3" id="KW-1185">Reference proteome</keyword>
<evidence type="ECO:0000313" key="3">
    <source>
        <dbReference type="Proteomes" id="UP000184185"/>
    </source>
</evidence>
<dbReference type="Gene3D" id="3.30.460.10">
    <property type="entry name" value="Beta Polymerase, domain 2"/>
    <property type="match status" value="1"/>
</dbReference>
<protein>
    <submittedName>
        <fullName evidence="2">Nucleotidyltransferase domain-containing protein</fullName>
    </submittedName>
</protein>
<sequence>MTKRNIMSAEEIVERVTAIAHKYNVKRLDLFGSFARGTQTETSDIDFIIYGCEDINAFEEEVENIPTLRKIDIFNYDEVCSEYLREDMDKYGKQIF</sequence>
<dbReference type="InterPro" id="IPR041633">
    <property type="entry name" value="Polbeta"/>
</dbReference>
<dbReference type="EMBL" id="FQYQ01000002">
    <property type="protein sequence ID" value="SHI45036.1"/>
    <property type="molecule type" value="Genomic_DNA"/>
</dbReference>
<evidence type="ECO:0000313" key="2">
    <source>
        <dbReference type="EMBL" id="SHI45036.1"/>
    </source>
</evidence>
<dbReference type="SUPFAM" id="SSF81301">
    <property type="entry name" value="Nucleotidyltransferase"/>
    <property type="match status" value="1"/>
</dbReference>
<name>A0A1M6B8H8_PSEXY</name>
<gene>
    <name evidence="2" type="ORF">SAMN02745725_00372</name>
</gene>
<dbReference type="InterPro" id="IPR043519">
    <property type="entry name" value="NT_sf"/>
</dbReference>
<keyword evidence="2" id="KW-0808">Transferase</keyword>
<dbReference type="GO" id="GO:0016740">
    <property type="term" value="F:transferase activity"/>
    <property type="evidence" value="ECO:0007669"/>
    <property type="project" value="UniProtKB-KW"/>
</dbReference>
<dbReference type="CDD" id="cd05403">
    <property type="entry name" value="NT_KNTase_like"/>
    <property type="match status" value="1"/>
</dbReference>
<organism evidence="2 3">
    <name type="scientific">Pseudobutyrivibrio xylanivorans DSM 14809</name>
    <dbReference type="NCBI Taxonomy" id="1123012"/>
    <lineage>
        <taxon>Bacteria</taxon>
        <taxon>Bacillati</taxon>
        <taxon>Bacillota</taxon>
        <taxon>Clostridia</taxon>
        <taxon>Lachnospirales</taxon>
        <taxon>Lachnospiraceae</taxon>
        <taxon>Pseudobutyrivibrio</taxon>
    </lineage>
</organism>
<feature type="domain" description="Polymerase beta nucleotidyltransferase" evidence="1">
    <location>
        <begin position="16"/>
        <end position="96"/>
    </location>
</feature>
<reference evidence="2 3" key="1">
    <citation type="submission" date="2016-11" db="EMBL/GenBank/DDBJ databases">
        <authorList>
            <person name="Jaros S."/>
            <person name="Januszkiewicz K."/>
            <person name="Wedrychowicz H."/>
        </authorList>
    </citation>
    <scope>NUCLEOTIDE SEQUENCE [LARGE SCALE GENOMIC DNA]</scope>
    <source>
        <strain evidence="2 3">DSM 14809</strain>
    </source>
</reference>
<dbReference type="Proteomes" id="UP000184185">
    <property type="component" value="Unassembled WGS sequence"/>
</dbReference>
<dbReference type="AlphaFoldDB" id="A0A1M6B8H8"/>
<evidence type="ECO:0000259" key="1">
    <source>
        <dbReference type="Pfam" id="PF18765"/>
    </source>
</evidence>
<dbReference type="Pfam" id="PF18765">
    <property type="entry name" value="Polbeta"/>
    <property type="match status" value="1"/>
</dbReference>
<accession>A0A1M6B8H8</accession>
<proteinExistence type="predicted"/>